<evidence type="ECO:0000256" key="7">
    <source>
        <dbReference type="ARBA" id="ARBA00022801"/>
    </source>
</evidence>
<dbReference type="PANTHER" id="PTHR36175">
    <property type="entry name" value="CYANOPHYCINASE"/>
    <property type="match status" value="1"/>
</dbReference>
<evidence type="ECO:0000256" key="5">
    <source>
        <dbReference type="ARBA" id="ARBA00015719"/>
    </source>
</evidence>
<dbReference type="PANTHER" id="PTHR36175:SF1">
    <property type="entry name" value="CYANOPHYCINASE"/>
    <property type="match status" value="1"/>
</dbReference>
<dbReference type="InterPro" id="IPR029062">
    <property type="entry name" value="Class_I_gatase-like"/>
</dbReference>
<dbReference type="InterPro" id="IPR011811">
    <property type="entry name" value="Peptidase_S51_cyanophycinase"/>
</dbReference>
<evidence type="ECO:0000256" key="6">
    <source>
        <dbReference type="ARBA" id="ARBA00022670"/>
    </source>
</evidence>
<keyword evidence="8" id="KW-0720">Serine protease</keyword>
<name>A0ABN1IIU4_9GAMM</name>
<comment type="similarity">
    <text evidence="3">Belongs to the peptidase S51 family.</text>
</comment>
<evidence type="ECO:0000313" key="9">
    <source>
        <dbReference type="EMBL" id="GAA0714882.1"/>
    </source>
</evidence>
<comment type="caution">
    <text evidence="9">The sequence shown here is derived from an EMBL/GenBank/DDBJ whole genome shotgun (WGS) entry which is preliminary data.</text>
</comment>
<keyword evidence="7" id="KW-0378">Hydrolase</keyword>
<organism evidence="9 10">
    <name type="scientific">Dokdonella soli</name>
    <dbReference type="NCBI Taxonomy" id="529810"/>
    <lineage>
        <taxon>Bacteria</taxon>
        <taxon>Pseudomonadati</taxon>
        <taxon>Pseudomonadota</taxon>
        <taxon>Gammaproteobacteria</taxon>
        <taxon>Lysobacterales</taxon>
        <taxon>Rhodanobacteraceae</taxon>
        <taxon>Dokdonella</taxon>
    </lineage>
</organism>
<evidence type="ECO:0000256" key="1">
    <source>
        <dbReference type="ARBA" id="ARBA00001092"/>
    </source>
</evidence>
<keyword evidence="6" id="KW-0645">Protease</keyword>
<accession>A0ABN1IIU4</accession>
<dbReference type="SUPFAM" id="SSF52317">
    <property type="entry name" value="Class I glutamine amidotransferase-like"/>
    <property type="match status" value="1"/>
</dbReference>
<dbReference type="Proteomes" id="UP001501523">
    <property type="component" value="Unassembled WGS sequence"/>
</dbReference>
<evidence type="ECO:0000256" key="2">
    <source>
        <dbReference type="ARBA" id="ARBA00002039"/>
    </source>
</evidence>
<keyword evidence="10" id="KW-1185">Reference proteome</keyword>
<sequence length="272" mass="28200">MPAKLAPDRQRGLIVASGEIAADERSTQLLARLLALVGPQPRITVLGPAESADDADADLDIEAMLYAAGGGEVHRRTLQTRADSDLRSVLDTIEHAQLVLLMSHQPLRLSTLMGGTQLARTIRRRNADGMAVAGCGAGAALLCEHMLTHGAEGATPRIGGASFAPGLGLTNRVVIDQGGHASDRLGRLLAALALNPFALGLGLDVATAASIGPDNVLEVFGAGGVTVIDPAEMADSNVADLEPGAPIRITNLRLHALTGGARYDLDFRRALP</sequence>
<reference evidence="10" key="1">
    <citation type="journal article" date="2019" name="Int. J. Syst. Evol. Microbiol.">
        <title>The Global Catalogue of Microorganisms (GCM) 10K type strain sequencing project: providing services to taxonomists for standard genome sequencing and annotation.</title>
        <authorList>
            <consortium name="The Broad Institute Genomics Platform"/>
            <consortium name="The Broad Institute Genome Sequencing Center for Infectious Disease"/>
            <person name="Wu L."/>
            <person name="Ma J."/>
        </authorList>
    </citation>
    <scope>NUCLEOTIDE SEQUENCE [LARGE SCALE GENOMIC DNA]</scope>
    <source>
        <strain evidence="10">JCM 15421</strain>
    </source>
</reference>
<comment type="function">
    <text evidence="2">Exopeptidase that catalyzes the hydrolytic cleavage of multi-L-arginyl-poly-L-aspartic acid (cyanophycin; a water-insoluble reserve polymer) into aspartate-arginine dipeptides.</text>
</comment>
<dbReference type="EC" id="3.4.15.6" evidence="4"/>
<dbReference type="InterPro" id="IPR005320">
    <property type="entry name" value="Peptidase_S51"/>
</dbReference>
<dbReference type="NCBIfam" id="TIGR02069">
    <property type="entry name" value="cyanophycinase"/>
    <property type="match status" value="1"/>
</dbReference>
<evidence type="ECO:0000256" key="3">
    <source>
        <dbReference type="ARBA" id="ARBA00006534"/>
    </source>
</evidence>
<dbReference type="EMBL" id="BAAAEU010000008">
    <property type="protein sequence ID" value="GAA0714882.1"/>
    <property type="molecule type" value="Genomic_DNA"/>
</dbReference>
<protein>
    <recommendedName>
        <fullName evidence="5">Cyanophycinase</fullName>
        <ecNumber evidence="4">3.4.15.6</ecNumber>
    </recommendedName>
</protein>
<gene>
    <name evidence="9" type="ORF">GCM10009105_19820</name>
</gene>
<evidence type="ECO:0000256" key="4">
    <source>
        <dbReference type="ARBA" id="ARBA00013115"/>
    </source>
</evidence>
<evidence type="ECO:0000313" key="10">
    <source>
        <dbReference type="Proteomes" id="UP001501523"/>
    </source>
</evidence>
<dbReference type="Pfam" id="PF03575">
    <property type="entry name" value="Peptidase_S51"/>
    <property type="match status" value="1"/>
</dbReference>
<comment type="catalytic activity">
    <reaction evidence="1">
        <text>[L-4-(L-arginin-2-N-yl)aspartate](n) + H2O = [L-4-(L-arginin-2-N-yl)aspartate](n-1) + L-4-(L-arginin-2-N-yl)aspartate</text>
        <dbReference type="Rhea" id="RHEA:12845"/>
        <dbReference type="Rhea" id="RHEA-COMP:13728"/>
        <dbReference type="Rhea" id="RHEA-COMP:13734"/>
        <dbReference type="ChEBI" id="CHEBI:15377"/>
        <dbReference type="ChEBI" id="CHEBI:137986"/>
        <dbReference type="ChEBI" id="CHEBI:137991"/>
        <dbReference type="EC" id="3.4.15.6"/>
    </reaction>
</comment>
<evidence type="ECO:0000256" key="8">
    <source>
        <dbReference type="ARBA" id="ARBA00022825"/>
    </source>
</evidence>
<proteinExistence type="inferred from homology"/>
<dbReference type="Gene3D" id="3.40.50.880">
    <property type="match status" value="1"/>
</dbReference>
<dbReference type="RefSeq" id="WP_343790327.1">
    <property type="nucleotide sequence ID" value="NZ_BAAAEU010000008.1"/>
</dbReference>